<sequence>MSQKEHLSLVVCGHVDAGKSTTTGHLIFKLGGISARDMEKLQQEADEQNKSSFAYAFYMDSQKEERERGVTIQCNTKEFFTETKHFSIVDAPGHRDYVKNMISGAAQADVGLLLVPAEAGGFETAIARGDHKTGQVQGQTRQHARLLSLLGVEQIIVGINKMDSCNWSQERFEEIKTEMLKMLQQIGFKPKKIPVIPYSGYLGENLIEPTDKMPWFNGWKANLNKDTTVEGVTLVECLEKFAKTPARDTRGTMRMPVSGVLKIKGVGDVITGRIERGILRPNDVVGFTPSGTGNCKIFSIEMHHKSYEQALPGDNVGLNVKGLDKSNMPKAGDIMYIEKEGVCKQVAKFTAQIAVQEHPGQLKTGFAPIVHVRTAKSACKMSKIIWKSNKASNHTQIESPAYIESGDAALVEFEPTVPLFIEQYDACPGLGRFAVMNSNQLVMLGKALTVEYKED</sequence>
<evidence type="ECO:0000256" key="1">
    <source>
        <dbReference type="ARBA" id="ARBA00022741"/>
    </source>
</evidence>
<dbReference type="InterPro" id="IPR031157">
    <property type="entry name" value="G_TR_CS"/>
</dbReference>
<dbReference type="CDD" id="cd03705">
    <property type="entry name" value="EF1_alpha_III"/>
    <property type="match status" value="1"/>
</dbReference>
<dbReference type="PRINTS" id="PR00315">
    <property type="entry name" value="ELONGATNFCT"/>
</dbReference>
<dbReference type="InterPro" id="IPR009001">
    <property type="entry name" value="Transl_elong_EF1A/Init_IF2_C"/>
</dbReference>
<dbReference type="Pfam" id="PF03144">
    <property type="entry name" value="GTP_EFTU_D2"/>
    <property type="match status" value="1"/>
</dbReference>
<evidence type="ECO:0000259" key="3">
    <source>
        <dbReference type="PROSITE" id="PS51722"/>
    </source>
</evidence>
<dbReference type="SUPFAM" id="SSF50465">
    <property type="entry name" value="EF-Tu/eEF-1alpha/eIF2-gamma C-terminal domain"/>
    <property type="match status" value="1"/>
</dbReference>
<keyword evidence="4" id="KW-0648">Protein biosynthesis</keyword>
<dbReference type="Pfam" id="PF22594">
    <property type="entry name" value="GTP-eEF1A_C"/>
    <property type="match status" value="1"/>
</dbReference>
<dbReference type="InterPro" id="IPR027417">
    <property type="entry name" value="P-loop_NTPase"/>
</dbReference>
<dbReference type="InterPro" id="IPR004161">
    <property type="entry name" value="EFTu-like_2"/>
</dbReference>
<dbReference type="CDD" id="cd01883">
    <property type="entry name" value="EF1_alpha"/>
    <property type="match status" value="1"/>
</dbReference>
<dbReference type="InterPro" id="IPR009000">
    <property type="entry name" value="Transl_B-barrel_sf"/>
</dbReference>
<evidence type="ECO:0000313" key="4">
    <source>
        <dbReference type="EMBL" id="QFG73745.1"/>
    </source>
</evidence>
<dbReference type="PANTHER" id="PTHR23115">
    <property type="entry name" value="TRANSLATION FACTOR"/>
    <property type="match status" value="1"/>
</dbReference>
<keyword evidence="2" id="KW-0342">GTP-binding</keyword>
<dbReference type="PROSITE" id="PS51722">
    <property type="entry name" value="G_TR_2"/>
    <property type="match status" value="1"/>
</dbReference>
<dbReference type="SUPFAM" id="SSF50447">
    <property type="entry name" value="Translation proteins"/>
    <property type="match status" value="1"/>
</dbReference>
<dbReference type="Pfam" id="PF00009">
    <property type="entry name" value="GTP_EFTU"/>
    <property type="match status" value="1"/>
</dbReference>
<keyword evidence="4" id="KW-0251">Elongation factor</keyword>
<dbReference type="FunFam" id="2.40.30.10:FF:000115">
    <property type="entry name" value="Eukaryotic translation elongation factor 1 alpha"/>
    <property type="match status" value="1"/>
</dbReference>
<accession>A0A5J6VHS0</accession>
<feature type="domain" description="Tr-type G" evidence="3">
    <location>
        <begin position="4"/>
        <end position="246"/>
    </location>
</feature>
<dbReference type="InterPro" id="IPR000795">
    <property type="entry name" value="T_Tr_GTP-bd_dom"/>
</dbReference>
<evidence type="ECO:0000256" key="2">
    <source>
        <dbReference type="ARBA" id="ARBA00023134"/>
    </source>
</evidence>
<dbReference type="GO" id="GO:0003924">
    <property type="term" value="F:GTPase activity"/>
    <property type="evidence" value="ECO:0007669"/>
    <property type="project" value="InterPro"/>
</dbReference>
<dbReference type="PROSITE" id="PS00301">
    <property type="entry name" value="G_TR_1"/>
    <property type="match status" value="1"/>
</dbReference>
<dbReference type="Gene3D" id="3.40.50.300">
    <property type="entry name" value="P-loop containing nucleotide triphosphate hydrolases"/>
    <property type="match status" value="1"/>
</dbReference>
<dbReference type="Gene3D" id="2.40.30.10">
    <property type="entry name" value="Translation factors"/>
    <property type="match status" value="2"/>
</dbReference>
<reference evidence="4" key="1">
    <citation type="journal article" date="2019" name="Philos. Trans. R. Soc. Lond., B, Biol. Sci.">
        <title>Targeted metagenomic recovery of four divergent viruses reveals shared and distinctive characteristics of giant viruses of marine eukaryotes.</title>
        <authorList>
            <person name="Needham D.M."/>
            <person name="Poirier C."/>
            <person name="Hehenberger E."/>
            <person name="Jimenez V."/>
            <person name="Swalwell J.E."/>
            <person name="Santoro A.E."/>
            <person name="Worden A.Z."/>
        </authorList>
    </citation>
    <scope>NUCLEOTIDE SEQUENCE</scope>
    <source>
        <strain evidence="4">OPacV-662</strain>
    </source>
</reference>
<protein>
    <submittedName>
        <fullName evidence="4">Elongation factor Tu GTP binding domain protein</fullName>
    </submittedName>
</protein>
<dbReference type="EMBL" id="MN448270">
    <property type="protein sequence ID" value="QFG73745.1"/>
    <property type="molecule type" value="Genomic_DNA"/>
</dbReference>
<dbReference type="InterPro" id="IPR054696">
    <property type="entry name" value="GTP-eEF1A_C"/>
</dbReference>
<dbReference type="SUPFAM" id="SSF52540">
    <property type="entry name" value="P-loop containing nucleoside triphosphate hydrolases"/>
    <property type="match status" value="1"/>
</dbReference>
<proteinExistence type="predicted"/>
<dbReference type="GO" id="GO:0005525">
    <property type="term" value="F:GTP binding"/>
    <property type="evidence" value="ECO:0007669"/>
    <property type="project" value="UniProtKB-KW"/>
</dbReference>
<keyword evidence="1" id="KW-0547">Nucleotide-binding</keyword>
<dbReference type="InterPro" id="IPR050100">
    <property type="entry name" value="TRAFAC_GTPase_members"/>
</dbReference>
<organism evidence="4">
    <name type="scientific">Megaviridae environmental sample</name>
    <dbReference type="NCBI Taxonomy" id="1737588"/>
    <lineage>
        <taxon>Viruses</taxon>
        <taxon>Varidnaviria</taxon>
        <taxon>Bamfordvirae</taxon>
        <taxon>Nucleocytoviricota</taxon>
        <taxon>Megaviricetes</taxon>
        <taxon>Imitervirales</taxon>
        <taxon>Mimiviridae</taxon>
        <taxon>environmental samples</taxon>
    </lineage>
</organism>
<name>A0A5J6VHS0_9VIRU</name>